<dbReference type="EMBL" id="BQNB010015372">
    <property type="protein sequence ID" value="GJT39263.1"/>
    <property type="molecule type" value="Genomic_DNA"/>
</dbReference>
<evidence type="ECO:0000313" key="3">
    <source>
        <dbReference type="Proteomes" id="UP001151760"/>
    </source>
</evidence>
<reference evidence="2" key="1">
    <citation type="journal article" date="2022" name="Int. J. Mol. Sci.">
        <title>Draft Genome of Tanacetum Coccineum: Genomic Comparison of Closely Related Tanacetum-Family Plants.</title>
        <authorList>
            <person name="Yamashiro T."/>
            <person name="Shiraishi A."/>
            <person name="Nakayama K."/>
            <person name="Satake H."/>
        </authorList>
    </citation>
    <scope>NUCLEOTIDE SEQUENCE</scope>
</reference>
<feature type="region of interest" description="Disordered" evidence="1">
    <location>
        <begin position="1"/>
        <end position="39"/>
    </location>
</feature>
<organism evidence="2 3">
    <name type="scientific">Tanacetum coccineum</name>
    <dbReference type="NCBI Taxonomy" id="301880"/>
    <lineage>
        <taxon>Eukaryota</taxon>
        <taxon>Viridiplantae</taxon>
        <taxon>Streptophyta</taxon>
        <taxon>Embryophyta</taxon>
        <taxon>Tracheophyta</taxon>
        <taxon>Spermatophyta</taxon>
        <taxon>Magnoliopsida</taxon>
        <taxon>eudicotyledons</taxon>
        <taxon>Gunneridae</taxon>
        <taxon>Pentapetalae</taxon>
        <taxon>asterids</taxon>
        <taxon>campanulids</taxon>
        <taxon>Asterales</taxon>
        <taxon>Asteraceae</taxon>
        <taxon>Asteroideae</taxon>
        <taxon>Anthemideae</taxon>
        <taxon>Anthemidinae</taxon>
        <taxon>Tanacetum</taxon>
    </lineage>
</organism>
<feature type="compositionally biased region" description="Acidic residues" evidence="1">
    <location>
        <begin position="16"/>
        <end position="34"/>
    </location>
</feature>
<dbReference type="Proteomes" id="UP001151760">
    <property type="component" value="Unassembled WGS sequence"/>
</dbReference>
<evidence type="ECO:0000313" key="2">
    <source>
        <dbReference type="EMBL" id="GJT39263.1"/>
    </source>
</evidence>
<accession>A0ABQ5DK45</accession>
<gene>
    <name evidence="2" type="ORF">Tco_0939128</name>
</gene>
<reference evidence="2" key="2">
    <citation type="submission" date="2022-01" db="EMBL/GenBank/DDBJ databases">
        <authorList>
            <person name="Yamashiro T."/>
            <person name="Shiraishi A."/>
            <person name="Satake H."/>
            <person name="Nakayama K."/>
        </authorList>
    </citation>
    <scope>NUCLEOTIDE SEQUENCE</scope>
</reference>
<comment type="caution">
    <text evidence="2">The sequence shown here is derived from an EMBL/GenBank/DDBJ whole genome shotgun (WGS) entry which is preliminary data.</text>
</comment>
<keyword evidence="3" id="KW-1185">Reference proteome</keyword>
<name>A0ABQ5DK45_9ASTR</name>
<proteinExistence type="predicted"/>
<protein>
    <submittedName>
        <fullName evidence="2">Uncharacterized protein</fullName>
    </submittedName>
</protein>
<evidence type="ECO:0000256" key="1">
    <source>
        <dbReference type="SAM" id="MobiDB-lite"/>
    </source>
</evidence>
<sequence length="143" mass="15896">MPSPYTLSPGHIADSNPEEDKEDPEEDHDEEEEEHLAPARPFCLYLQIGPGPLKARIDEAVRWSVEEIVRVDSSSRVANAIECLLPFMRQKQTGPALQRGIARAKNQSHKNQIGGTRAHGVVHTLRGGETDQNPNNIKDEIEA</sequence>